<evidence type="ECO:0000313" key="2">
    <source>
        <dbReference type="Proteomes" id="UP000237105"/>
    </source>
</evidence>
<evidence type="ECO:0000313" key="1">
    <source>
        <dbReference type="EMBL" id="PON80234.1"/>
    </source>
</evidence>
<protein>
    <submittedName>
        <fullName evidence="1">Uncharacterized protein</fullName>
    </submittedName>
</protein>
<gene>
    <name evidence="1" type="ORF">PanWU01x14_006840</name>
</gene>
<dbReference type="Proteomes" id="UP000237105">
    <property type="component" value="Unassembled WGS sequence"/>
</dbReference>
<comment type="caution">
    <text evidence="1">The sequence shown here is derived from an EMBL/GenBank/DDBJ whole genome shotgun (WGS) entry which is preliminary data.</text>
</comment>
<proteinExistence type="predicted"/>
<dbReference type="AlphaFoldDB" id="A0A2P5E3W7"/>
<sequence length="70" mass="7467">MTIGYRAKRPNGHIIPKYRARPGRVVDGLKQTPGRPGPFSPAISTALVLGSEFSPLESEKGYSAMVGGHC</sequence>
<accession>A0A2P5E3W7</accession>
<keyword evidence="2" id="KW-1185">Reference proteome</keyword>
<name>A0A2P5E3W7_PARAD</name>
<dbReference type="EMBL" id="JXTB01000002">
    <property type="protein sequence ID" value="PON80234.1"/>
    <property type="molecule type" value="Genomic_DNA"/>
</dbReference>
<reference evidence="2" key="1">
    <citation type="submission" date="2016-06" db="EMBL/GenBank/DDBJ databases">
        <title>Parallel loss of symbiosis genes in relatives of nitrogen-fixing non-legume Parasponia.</title>
        <authorList>
            <person name="Van Velzen R."/>
            <person name="Holmer R."/>
            <person name="Bu F."/>
            <person name="Rutten L."/>
            <person name="Van Zeijl A."/>
            <person name="Liu W."/>
            <person name="Santuari L."/>
            <person name="Cao Q."/>
            <person name="Sharma T."/>
            <person name="Shen D."/>
            <person name="Roswanjaya Y."/>
            <person name="Wardhani T."/>
            <person name="Kalhor M.S."/>
            <person name="Jansen J."/>
            <person name="Van den Hoogen J."/>
            <person name="Gungor B."/>
            <person name="Hartog M."/>
            <person name="Hontelez J."/>
            <person name="Verver J."/>
            <person name="Yang W.-C."/>
            <person name="Schijlen E."/>
            <person name="Repin R."/>
            <person name="Schilthuizen M."/>
            <person name="Schranz E."/>
            <person name="Heidstra R."/>
            <person name="Miyata K."/>
            <person name="Fedorova E."/>
            <person name="Kohlen W."/>
            <person name="Bisseling T."/>
            <person name="Smit S."/>
            <person name="Geurts R."/>
        </authorList>
    </citation>
    <scope>NUCLEOTIDE SEQUENCE [LARGE SCALE GENOMIC DNA]</scope>
    <source>
        <strain evidence="2">cv. WU1-14</strain>
    </source>
</reference>
<organism evidence="1 2">
    <name type="scientific">Parasponia andersonii</name>
    <name type="common">Sponia andersonii</name>
    <dbReference type="NCBI Taxonomy" id="3476"/>
    <lineage>
        <taxon>Eukaryota</taxon>
        <taxon>Viridiplantae</taxon>
        <taxon>Streptophyta</taxon>
        <taxon>Embryophyta</taxon>
        <taxon>Tracheophyta</taxon>
        <taxon>Spermatophyta</taxon>
        <taxon>Magnoliopsida</taxon>
        <taxon>eudicotyledons</taxon>
        <taxon>Gunneridae</taxon>
        <taxon>Pentapetalae</taxon>
        <taxon>rosids</taxon>
        <taxon>fabids</taxon>
        <taxon>Rosales</taxon>
        <taxon>Cannabaceae</taxon>
        <taxon>Parasponia</taxon>
    </lineage>
</organism>